<evidence type="ECO:0000256" key="4">
    <source>
        <dbReference type="ARBA" id="ARBA00022801"/>
    </source>
</evidence>
<gene>
    <name evidence="12" type="ORF">PHYBOEH_002716</name>
</gene>
<keyword evidence="7" id="KW-0961">Cell wall biogenesis/degradation</keyword>
<dbReference type="GO" id="GO:0000272">
    <property type="term" value="P:polysaccharide catabolic process"/>
    <property type="evidence" value="ECO:0007669"/>
    <property type="project" value="UniProtKB-KW"/>
</dbReference>
<evidence type="ECO:0000256" key="5">
    <source>
        <dbReference type="ARBA" id="ARBA00023277"/>
    </source>
</evidence>
<dbReference type="GO" id="GO:0042973">
    <property type="term" value="F:glucan endo-1,3-beta-D-glucosidase activity"/>
    <property type="evidence" value="ECO:0007669"/>
    <property type="project" value="UniProtKB-EC"/>
</dbReference>
<dbReference type="PANTHER" id="PTHR31983:SF0">
    <property type="entry name" value="GLUCAN ENDO-1,3-BETA-D-GLUCOSIDASE 2"/>
    <property type="match status" value="1"/>
</dbReference>
<feature type="transmembrane region" description="Helical" evidence="9">
    <location>
        <begin position="40"/>
        <end position="59"/>
    </location>
</feature>
<dbReference type="Pfam" id="PF17652">
    <property type="entry name" value="Glyco_hydro81C"/>
    <property type="match status" value="1"/>
</dbReference>
<evidence type="ECO:0000313" key="13">
    <source>
        <dbReference type="Proteomes" id="UP000693981"/>
    </source>
</evidence>
<comment type="caution">
    <text evidence="12">The sequence shown here is derived from an EMBL/GenBank/DDBJ whole genome shotgun (WGS) entry which is preliminary data.</text>
</comment>
<dbReference type="OrthoDB" id="4473401at2759"/>
<accession>A0A8T1XA39</accession>
<evidence type="ECO:0000256" key="7">
    <source>
        <dbReference type="ARBA" id="ARBA00023316"/>
    </source>
</evidence>
<dbReference type="AlphaFoldDB" id="A0A8T1XA39"/>
<evidence type="ECO:0000256" key="2">
    <source>
        <dbReference type="ARBA" id="ARBA00010730"/>
    </source>
</evidence>
<evidence type="ECO:0000256" key="1">
    <source>
        <dbReference type="ARBA" id="ARBA00000382"/>
    </source>
</evidence>
<feature type="domain" description="Glycosyl hydrolase family 81 C-terminal" evidence="11">
    <location>
        <begin position="446"/>
        <end position="789"/>
    </location>
</feature>
<keyword evidence="6" id="KW-0326">Glycosidase</keyword>
<protein>
    <recommendedName>
        <fullName evidence="3">glucan endo-1,3-beta-D-glucosidase</fullName>
        <ecNumber evidence="3">3.2.1.39</ecNumber>
    </recommendedName>
</protein>
<proteinExistence type="inferred from homology"/>
<dbReference type="InterPro" id="IPR040720">
    <property type="entry name" value="GH81_C"/>
</dbReference>
<dbReference type="EMBL" id="JAGDFL010000017">
    <property type="protein sequence ID" value="KAG7401158.1"/>
    <property type="molecule type" value="Genomic_DNA"/>
</dbReference>
<evidence type="ECO:0000259" key="11">
    <source>
        <dbReference type="Pfam" id="PF17652"/>
    </source>
</evidence>
<keyword evidence="5" id="KW-0119">Carbohydrate metabolism</keyword>
<evidence type="ECO:0000256" key="6">
    <source>
        <dbReference type="ARBA" id="ARBA00023295"/>
    </source>
</evidence>
<dbReference type="EC" id="3.2.1.39" evidence="3"/>
<reference evidence="12" key="1">
    <citation type="submission" date="2021-02" db="EMBL/GenBank/DDBJ databases">
        <authorList>
            <person name="Palmer J.M."/>
        </authorList>
    </citation>
    <scope>NUCLEOTIDE SEQUENCE</scope>
    <source>
        <strain evidence="12">SCRP23</strain>
    </source>
</reference>
<sequence>MLSTSNPRPQHSGEIHPLLESHSAVSLTQPPSRANRAIRWALLAGTVAILATLGMYEALKPRFPTDSSSVTQATPTGQFDLFTPLFNAVEPDNNLIPHTDGHKTLLPPKFLAPGLVGTRAIPTNNWWGNMIGSTPKEEDVQPVWTNPYSVTPSILSEPLGLTMNYPYTTRKFGGGLTGNGDAEMYYLHGQIPEFSFSATEFSNSSRPVFEVFDWDDLSVQIRFAHKDNAAKKIESSLVSGMAFVTAHYTELTPRFVTVYSIHYINGLGPAETTNRDITNDRFVLQFDNDITWTLYFSNPVALRFDGNSTLEMGSPFTGTVRVAMIPDASAREQSIFDRTASCILEGGQVKAHDEHSYTYQWKTSGDCESDGMLHYAQVHHVDTLDRASAVEAEGISAHSTTRGLMQGLVTKTYPPEWRLVETEDFPVDFYPPRKPDASVVNAYDMKKTLIADINDTWSMPLYQSYYFNGKAAQKYASLCLMAGDSSIVGEDDTTLLPQCIEKLENLLTPFLNNSWLYPLNYDTVYRGVVSSQGFAQNDALVDFGNTMYNDHHYHYGYWVVTAAIVNKLDPSWSKLPELNRMAGFLVRDVANPSDDDPYFPKFRSLDWYRGHSYSHGITPFADGKDEESTSEDMNFYYGMAMLGKATGNTHLETVGKLLVKLNARAIRTYFLLEDGNRAHPDRYRDNKVMGILFDNKVNYATWFSGEKYAIHGIQMIPATAVTEFVRTRDFVKQEWEHILSHESIVKNDELSNPWLSLLYMNYATVDKEVALKKLSTVEMDDGLSRSWALYIAATRP</sequence>
<evidence type="ECO:0000259" key="10">
    <source>
        <dbReference type="Pfam" id="PF03639"/>
    </source>
</evidence>
<organism evidence="12 13">
    <name type="scientific">Phytophthora boehmeriae</name>
    <dbReference type="NCBI Taxonomy" id="109152"/>
    <lineage>
        <taxon>Eukaryota</taxon>
        <taxon>Sar</taxon>
        <taxon>Stramenopiles</taxon>
        <taxon>Oomycota</taxon>
        <taxon>Peronosporomycetes</taxon>
        <taxon>Peronosporales</taxon>
        <taxon>Peronosporaceae</taxon>
        <taxon>Phytophthora</taxon>
    </lineage>
</organism>
<comment type="catalytic activity">
    <reaction evidence="1">
        <text>Hydrolysis of (1-&gt;3)-beta-D-glucosidic linkages in (1-&gt;3)-beta-D-glucans.</text>
        <dbReference type="EC" id="3.2.1.39"/>
    </reaction>
</comment>
<keyword evidence="9" id="KW-1133">Transmembrane helix</keyword>
<keyword evidence="9" id="KW-0472">Membrane</keyword>
<dbReference type="PROSITE" id="PS52008">
    <property type="entry name" value="GH81"/>
    <property type="match status" value="1"/>
</dbReference>
<dbReference type="Pfam" id="PF03639">
    <property type="entry name" value="Glyco_hydro_81"/>
    <property type="match status" value="1"/>
</dbReference>
<evidence type="ECO:0000313" key="12">
    <source>
        <dbReference type="EMBL" id="KAG7401158.1"/>
    </source>
</evidence>
<dbReference type="GO" id="GO:0052861">
    <property type="term" value="F:endo-1,3(4)-beta-glucanase activity"/>
    <property type="evidence" value="ECO:0007669"/>
    <property type="project" value="InterPro"/>
</dbReference>
<comment type="similarity">
    <text evidence="2">Belongs to the glycosyl hydrolase 81 family.</text>
</comment>
<keyword evidence="9" id="KW-0812">Transmembrane</keyword>
<evidence type="ECO:0000256" key="9">
    <source>
        <dbReference type="SAM" id="Phobius"/>
    </source>
</evidence>
<evidence type="ECO:0000256" key="3">
    <source>
        <dbReference type="ARBA" id="ARBA00012780"/>
    </source>
</evidence>
<keyword evidence="13" id="KW-1185">Reference proteome</keyword>
<dbReference type="Proteomes" id="UP000693981">
    <property type="component" value="Unassembled WGS sequence"/>
</dbReference>
<keyword evidence="8" id="KW-0624">Polysaccharide degradation</keyword>
<dbReference type="GO" id="GO:0071555">
    <property type="term" value="P:cell wall organization"/>
    <property type="evidence" value="ECO:0007669"/>
    <property type="project" value="UniProtKB-KW"/>
</dbReference>
<dbReference type="InterPro" id="IPR040451">
    <property type="entry name" value="GH81_N"/>
</dbReference>
<dbReference type="InterPro" id="IPR005200">
    <property type="entry name" value="Endo-beta-glucanase"/>
</dbReference>
<evidence type="ECO:0000256" key="8">
    <source>
        <dbReference type="ARBA" id="ARBA00023326"/>
    </source>
</evidence>
<name>A0A8T1XA39_9STRA</name>
<feature type="domain" description="Glycosyl hydrolase family 81 N-terminal" evidence="10">
    <location>
        <begin position="118"/>
        <end position="431"/>
    </location>
</feature>
<dbReference type="PANTHER" id="PTHR31983">
    <property type="entry name" value="ENDO-1,3(4)-BETA-GLUCANASE 1"/>
    <property type="match status" value="1"/>
</dbReference>
<keyword evidence="4" id="KW-0378">Hydrolase</keyword>